<dbReference type="AlphaFoldDB" id="A0A4S9F1X6"/>
<organism evidence="2 3">
    <name type="scientific">Aureobasidium pullulans</name>
    <name type="common">Black yeast</name>
    <name type="synonym">Pullularia pullulans</name>
    <dbReference type="NCBI Taxonomy" id="5580"/>
    <lineage>
        <taxon>Eukaryota</taxon>
        <taxon>Fungi</taxon>
        <taxon>Dikarya</taxon>
        <taxon>Ascomycota</taxon>
        <taxon>Pezizomycotina</taxon>
        <taxon>Dothideomycetes</taxon>
        <taxon>Dothideomycetidae</taxon>
        <taxon>Dothideales</taxon>
        <taxon>Saccotheciaceae</taxon>
        <taxon>Aureobasidium</taxon>
    </lineage>
</organism>
<sequence length="253" mass="28641">MATTPTINAQVTITNDNMSSSRPRPSMHADLYYTWLWCDDNAKVNQWFMNVRDRQPYRFFYASFINAANKAWVVSTDPNGKLKPIESRMVDCLLQEPIPAEQLIDMLERYNKFIGGNKGNLKRKGLIKWDEEEPDIPAIEAGVKELYNMVEKFYLRSCVTKAKAKANKSKATSSDTNNNDKVGDEEMEDVNDSGSQQPLASLQDVSEELTAAASTANSYRDMSKTNNPVKYGELAVIGRKKKEEEDEEDMGIN</sequence>
<dbReference type="EMBL" id="QZAV01000052">
    <property type="protein sequence ID" value="THX40303.1"/>
    <property type="molecule type" value="Genomic_DNA"/>
</dbReference>
<dbReference type="Proteomes" id="UP000308953">
    <property type="component" value="Unassembled WGS sequence"/>
</dbReference>
<protein>
    <submittedName>
        <fullName evidence="2">Uncharacterized protein</fullName>
    </submittedName>
</protein>
<evidence type="ECO:0000313" key="3">
    <source>
        <dbReference type="Proteomes" id="UP000308953"/>
    </source>
</evidence>
<comment type="caution">
    <text evidence="2">The sequence shown here is derived from an EMBL/GenBank/DDBJ whole genome shotgun (WGS) entry which is preliminary data.</text>
</comment>
<feature type="compositionally biased region" description="Polar residues" evidence="1">
    <location>
        <begin position="192"/>
        <end position="204"/>
    </location>
</feature>
<reference evidence="2 3" key="1">
    <citation type="submission" date="2018-10" db="EMBL/GenBank/DDBJ databases">
        <title>Fifty Aureobasidium pullulans genomes reveal a recombining polyextremotolerant generalist.</title>
        <authorList>
            <person name="Gostincar C."/>
            <person name="Turk M."/>
            <person name="Zajc J."/>
            <person name="Gunde-Cimerman N."/>
        </authorList>
    </citation>
    <scope>NUCLEOTIDE SEQUENCE [LARGE SCALE GENOMIC DNA]</scope>
    <source>
        <strain evidence="2 3">EXF-9785</strain>
    </source>
</reference>
<feature type="compositionally biased region" description="Acidic residues" evidence="1">
    <location>
        <begin position="244"/>
        <end position="253"/>
    </location>
</feature>
<feature type="compositionally biased region" description="Polar residues" evidence="1">
    <location>
        <begin position="212"/>
        <end position="228"/>
    </location>
</feature>
<feature type="region of interest" description="Disordered" evidence="1">
    <location>
        <begin position="165"/>
        <end position="253"/>
    </location>
</feature>
<evidence type="ECO:0000256" key="1">
    <source>
        <dbReference type="SAM" id="MobiDB-lite"/>
    </source>
</evidence>
<accession>A0A4S9F1X6</accession>
<evidence type="ECO:0000313" key="2">
    <source>
        <dbReference type="EMBL" id="THX40303.1"/>
    </source>
</evidence>
<name>A0A4S9F1X6_AURPU</name>
<proteinExistence type="predicted"/>
<gene>
    <name evidence="2" type="ORF">D6D10_03585</name>
</gene>